<evidence type="ECO:0000256" key="1">
    <source>
        <dbReference type="SAM" id="SignalP"/>
    </source>
</evidence>
<dbReference type="EMBL" id="UGXS01000004">
    <property type="protein sequence ID" value="SUH18589.1"/>
    <property type="molecule type" value="Genomic_DNA"/>
</dbReference>
<organism evidence="2 3">
    <name type="scientific">Salmonella enterica I</name>
    <dbReference type="NCBI Taxonomy" id="59201"/>
    <lineage>
        <taxon>Bacteria</taxon>
        <taxon>Pseudomonadati</taxon>
        <taxon>Pseudomonadota</taxon>
        <taxon>Gammaproteobacteria</taxon>
        <taxon>Enterobacterales</taxon>
        <taxon>Enterobacteriaceae</taxon>
        <taxon>Salmonella</taxon>
    </lineage>
</organism>
<feature type="signal peptide" evidence="1">
    <location>
        <begin position="1"/>
        <end position="22"/>
    </location>
</feature>
<proteinExistence type="predicted"/>
<dbReference type="InterPro" id="IPR009706">
    <property type="entry name" value="DUF1287"/>
</dbReference>
<dbReference type="Pfam" id="PF06940">
    <property type="entry name" value="DUF1287"/>
    <property type="match status" value="1"/>
</dbReference>
<gene>
    <name evidence="2" type="ORF">NCTC8258_06438</name>
</gene>
<accession>A0A379WI49</accession>
<feature type="chain" id="PRO_5017003904" evidence="1">
    <location>
        <begin position="23"/>
        <end position="220"/>
    </location>
</feature>
<reference evidence="2 3" key="1">
    <citation type="submission" date="2018-06" db="EMBL/GenBank/DDBJ databases">
        <authorList>
            <consortium name="Pathogen Informatics"/>
            <person name="Doyle S."/>
        </authorList>
    </citation>
    <scope>NUCLEOTIDE SEQUENCE [LARGE SCALE GENOMIC DNA]</scope>
    <source>
        <strain evidence="2 3">NCTC8258</strain>
    </source>
</reference>
<evidence type="ECO:0000313" key="2">
    <source>
        <dbReference type="EMBL" id="SUH18589.1"/>
    </source>
</evidence>
<evidence type="ECO:0000313" key="3">
    <source>
        <dbReference type="Proteomes" id="UP000255509"/>
    </source>
</evidence>
<dbReference type="AlphaFoldDB" id="A0A379WI49"/>
<dbReference type="Proteomes" id="UP000255509">
    <property type="component" value="Unassembled WGS sequence"/>
</dbReference>
<name>A0A379WI49_SALET</name>
<keyword evidence="1" id="KW-0732">Signal</keyword>
<protein>
    <submittedName>
        <fullName evidence="2">NADH:quinone oxidoreductase</fullName>
    </submittedName>
</protein>
<sequence length="220" mass="24992">MKFAQALIVILAAFFISHISHHSPRSDTRPITVQAQTNAAIAQSAGTQIGKTLFYDAAYVRLDYPNGDLPLERGVCADVVIRALRSQQVDLQKRVHEDMQAHFSAYPNNWKLKRPDSNIDHRRVPNLETWFQRQNKALPVTDKYSDYQPGDIVSWRLDNGLAHIGVVSLNVTPEGVPLVVHNIGAGAQEEDVLFNWKVTGHFRYFRIKRGKRQRLPNSSR</sequence>
<dbReference type="PIRSF" id="PIRSF011444">
    <property type="entry name" value="DUF1287"/>
    <property type="match status" value="1"/>
</dbReference>